<dbReference type="Proteomes" id="UP001385951">
    <property type="component" value="Unassembled WGS sequence"/>
</dbReference>
<evidence type="ECO:0000313" key="3">
    <source>
        <dbReference type="Proteomes" id="UP001385951"/>
    </source>
</evidence>
<feature type="transmembrane region" description="Helical" evidence="1">
    <location>
        <begin position="257"/>
        <end position="277"/>
    </location>
</feature>
<organism evidence="2 3">
    <name type="scientific">Cerrena zonata</name>
    <dbReference type="NCBI Taxonomy" id="2478898"/>
    <lineage>
        <taxon>Eukaryota</taxon>
        <taxon>Fungi</taxon>
        <taxon>Dikarya</taxon>
        <taxon>Basidiomycota</taxon>
        <taxon>Agaricomycotina</taxon>
        <taxon>Agaricomycetes</taxon>
        <taxon>Polyporales</taxon>
        <taxon>Cerrenaceae</taxon>
        <taxon>Cerrena</taxon>
    </lineage>
</organism>
<sequence>MNPVEDFVIPEPFLGAIRRARAESYIITAANMLCAYDVVMALPGEIELLSRGLTISDIVYWAARLTLVGFVISLLSLVPITATLIPSNDCQKVVPITEWFMVLSMIFNSLLFVFRVRAVYFNSRKVTIIFSVLWLTTLTQLIPPIVSVMQIHPGDGWADCDAILNMKPWVIIGFILTAIFDTAVFVAISMQVLGFTGEVHTRKERMSSFLNGKELGNLTRSVLQTGQLYYLVTIVVDCIAIAGLVPSDSLSEPVRAAFALIGVVLQNITACAVFRLVKLRTIRPAPSSLPTSQEITSVRFAPLDHRTQTSGTTMPSMAS</sequence>
<name>A0AAW0FUH3_9APHY</name>
<reference evidence="2 3" key="1">
    <citation type="submission" date="2022-09" db="EMBL/GenBank/DDBJ databases">
        <authorList>
            <person name="Palmer J.M."/>
        </authorList>
    </citation>
    <scope>NUCLEOTIDE SEQUENCE [LARGE SCALE GENOMIC DNA]</scope>
    <source>
        <strain evidence="2 3">DSM 7382</strain>
    </source>
</reference>
<protein>
    <submittedName>
        <fullName evidence="2">Uncharacterized protein</fullName>
    </submittedName>
</protein>
<keyword evidence="1" id="KW-1133">Transmembrane helix</keyword>
<dbReference type="EMBL" id="JASBNA010000038">
    <property type="protein sequence ID" value="KAK7681909.1"/>
    <property type="molecule type" value="Genomic_DNA"/>
</dbReference>
<feature type="transmembrane region" description="Helical" evidence="1">
    <location>
        <begin position="228"/>
        <end position="245"/>
    </location>
</feature>
<comment type="caution">
    <text evidence="2">The sequence shown here is derived from an EMBL/GenBank/DDBJ whole genome shotgun (WGS) entry which is preliminary data.</text>
</comment>
<keyword evidence="1" id="KW-0812">Transmembrane</keyword>
<feature type="transmembrane region" description="Helical" evidence="1">
    <location>
        <begin position="96"/>
        <end position="114"/>
    </location>
</feature>
<gene>
    <name evidence="2" type="ORF">QCA50_014871</name>
</gene>
<keyword evidence="1" id="KW-0472">Membrane</keyword>
<dbReference type="AlphaFoldDB" id="A0AAW0FUH3"/>
<proteinExistence type="predicted"/>
<keyword evidence="3" id="KW-1185">Reference proteome</keyword>
<evidence type="ECO:0000313" key="2">
    <source>
        <dbReference type="EMBL" id="KAK7681909.1"/>
    </source>
</evidence>
<accession>A0AAW0FUH3</accession>
<feature type="transmembrane region" description="Helical" evidence="1">
    <location>
        <begin position="58"/>
        <end position="84"/>
    </location>
</feature>
<feature type="transmembrane region" description="Helical" evidence="1">
    <location>
        <begin position="169"/>
        <end position="196"/>
    </location>
</feature>
<feature type="transmembrane region" description="Helical" evidence="1">
    <location>
        <begin position="126"/>
        <end position="149"/>
    </location>
</feature>
<evidence type="ECO:0000256" key="1">
    <source>
        <dbReference type="SAM" id="Phobius"/>
    </source>
</evidence>